<dbReference type="EMBL" id="FTMD01000001">
    <property type="protein sequence ID" value="SIP87840.1"/>
    <property type="molecule type" value="Genomic_DNA"/>
</dbReference>
<reference evidence="2" key="1">
    <citation type="submission" date="2017-01" db="EMBL/GenBank/DDBJ databases">
        <authorList>
            <person name="Varghese N."/>
            <person name="Submissions S."/>
        </authorList>
    </citation>
    <scope>NUCLEOTIDE SEQUENCE [LARGE SCALE GENOMIC DNA]</scope>
    <source>
        <strain evidence="2">ATCC 51758</strain>
    </source>
</reference>
<proteinExistence type="predicted"/>
<organism evidence="1 2">
    <name type="scientific">Aromatoleum tolulyticum</name>
    <dbReference type="NCBI Taxonomy" id="34027"/>
    <lineage>
        <taxon>Bacteria</taxon>
        <taxon>Pseudomonadati</taxon>
        <taxon>Pseudomonadota</taxon>
        <taxon>Betaproteobacteria</taxon>
        <taxon>Rhodocyclales</taxon>
        <taxon>Rhodocyclaceae</taxon>
        <taxon>Aromatoleum</taxon>
    </lineage>
</organism>
<dbReference type="STRING" id="34027.SAMN05421829_101133"/>
<dbReference type="AlphaFoldDB" id="A0A1N6N6Z4"/>
<evidence type="ECO:0008006" key="3">
    <source>
        <dbReference type="Google" id="ProtNLM"/>
    </source>
</evidence>
<accession>A0A1N6N6Z4</accession>
<keyword evidence="2" id="KW-1185">Reference proteome</keyword>
<evidence type="ECO:0000313" key="1">
    <source>
        <dbReference type="EMBL" id="SIP87840.1"/>
    </source>
</evidence>
<dbReference type="Proteomes" id="UP000186819">
    <property type="component" value="Unassembled WGS sequence"/>
</dbReference>
<evidence type="ECO:0000313" key="2">
    <source>
        <dbReference type="Proteomes" id="UP000186819"/>
    </source>
</evidence>
<name>A0A1N6N6Z4_9RHOO</name>
<dbReference type="RefSeq" id="WP_139335877.1">
    <property type="nucleotide sequence ID" value="NZ_FTMD01000001.1"/>
</dbReference>
<gene>
    <name evidence="1" type="ORF">SAMN05421829_101133</name>
</gene>
<protein>
    <recommendedName>
        <fullName evidence="3">OST-HTH/LOTUS domain-containing protein</fullName>
    </recommendedName>
</protein>
<sequence length="313" mass="34992">MADNDSGMTFVVQLAPSDVATEASPPPVVGAELEVVRNEVMRKMGRNLLLFQQIERMLKFLIANNSLAGYVHELQAKKKRQEERVEKQTMGTLVGAFLEEALTDKGRPREAPEDLAGLWFSIGFGLEVDSAYFEERKSALATAVAERNELVHHFLPRWDFMSMDSMQAADEYLDGQRENVLPEFKHLKGLVSALEDGRRQTGEFLMSGEWAKHLALADLRHSRPVLLLGDIAQKMGRDDGCVLLNTAADLLRLHAPEETKALKERSGYKTLKALIVATELFDLVEESTDKGGVRVFYRMKPGISLEFGVTGEQ</sequence>
<dbReference type="OrthoDB" id="571278at2"/>